<proteinExistence type="inferred from homology"/>
<dbReference type="SUPFAM" id="SSF51445">
    <property type="entry name" value="(Trans)glycosidases"/>
    <property type="match status" value="3"/>
</dbReference>
<dbReference type="GO" id="GO:0005975">
    <property type="term" value="P:carbohydrate metabolic process"/>
    <property type="evidence" value="ECO:0007669"/>
    <property type="project" value="InterPro"/>
</dbReference>
<dbReference type="AlphaFoldDB" id="A0AA88URG5"/>
<keyword evidence="4" id="KW-0812">Transmembrane</keyword>
<sequence length="1098" mass="124230">MEVLRDGLPKLLLLCNCLLQEDVQLMADTGLEAYRLSISWSRLIPNGKGPVNPKGREYYNNLINELIGHGIQPHVTLFHTDLPQALEDEYGGWLSRKAVKDFVAYADVCFREFGDRVLHWTTFNEANIFTFGGYDEGTTPPKRCSPSCGVNCTKGNSSTEPYIVGHNILLAHASAARLYRKNYKATQHGFVGLNIYAIWFVPYTNATEDTIATQRANDFYIGWFVNPLVFGDYPDTMKKKVGTRIPAFTKLESKQLKGSYDFLGVNHYITIYIKDKSSNLQMECRDFNADLAAEMICMSVILQPEVNHFLYKILSQRSRRNGTLNDTFRVTYLHGYMGSLLNAVRRDQISGPPPESPLTAAEMTMTTTLMRRLSLFLPLFLLVLTDLAVVLVLSVDTFSRADFPADFVFGSGTSAYQLNFSGHMNEGNGDIACDGYHKYKIFTCGRGPVNPKGRQYYNSLINELVSHGNNHISILIAARIQPHVTLFHDDLPQVLEDEYGGLLSRKAVKDFVAYADVCFREFGDRVLHWTTFNEANIFALGGYDLGVTPPGRCSPPFGINCTRGNSSNEPYIVGHNILLAHASAARLYQKKYKVTQHGFVGLNLFAYWFVPYTNAMEDAIATQRANDFYVGWIVNPLVFGDYPDIVKKNAGTRIPAFTKHESKQLKGSCDFLGVNQYNRLYIKDKPCSLEMESRDFNADMAVQLICQRTQRNGTLNDTPRVEYLHGYIGSLLDAVRNGSNTRGYFTWSFLDVFELLDGYESSFGLYYVDLDDKDLKRHPKLSADWKDFVAYADVCFREFGNRVLHWSTFNEANIYALGGYDLAITPPGRCSLPFGLNCTSGNSSTEPYIVGHNILLAQVSAARWYWKSYKATQHGFVGLNVYASWFVPYTNSTEDAIATQRANDFYVGWIVNSLVFGDYPDLVKKNVGTRIPAFTKYESKQLKGSFDFLGVHQYNTYYIKDKTSNLEMECRDFNADMAVQMICMLVTLQPKVGQRSQRNGTLNDTPRVEYLHAYISSLLDAVRNGSNTRGYFTWSFSDVFELLDGYESAFGLYYVDLDDEDLKRYPNLSARWYSNFLKGRSVGPDEVIEVDKNMFGSS</sequence>
<dbReference type="EMBL" id="JAVXUO010000638">
    <property type="protein sequence ID" value="KAK2990628.1"/>
    <property type="molecule type" value="Genomic_DNA"/>
</dbReference>
<dbReference type="FunFam" id="3.20.20.80:FF:000020">
    <property type="entry name" value="Beta-glucosidase 12"/>
    <property type="match status" value="1"/>
</dbReference>
<dbReference type="Gene3D" id="3.20.20.80">
    <property type="entry name" value="Glycosidases"/>
    <property type="match status" value="5"/>
</dbReference>
<protein>
    <submittedName>
        <fullName evidence="5">Uncharacterized protein</fullName>
    </submittedName>
</protein>
<evidence type="ECO:0000256" key="1">
    <source>
        <dbReference type="ARBA" id="ARBA00010838"/>
    </source>
</evidence>
<organism evidence="5 6">
    <name type="scientific">Escallonia rubra</name>
    <dbReference type="NCBI Taxonomy" id="112253"/>
    <lineage>
        <taxon>Eukaryota</taxon>
        <taxon>Viridiplantae</taxon>
        <taxon>Streptophyta</taxon>
        <taxon>Embryophyta</taxon>
        <taxon>Tracheophyta</taxon>
        <taxon>Spermatophyta</taxon>
        <taxon>Magnoliopsida</taxon>
        <taxon>eudicotyledons</taxon>
        <taxon>Gunneridae</taxon>
        <taxon>Pentapetalae</taxon>
        <taxon>asterids</taxon>
        <taxon>campanulids</taxon>
        <taxon>Escalloniales</taxon>
        <taxon>Escalloniaceae</taxon>
        <taxon>Escallonia</taxon>
    </lineage>
</organism>
<name>A0AA88URG5_9ASTE</name>
<gene>
    <name evidence="5" type="ORF">RJ640_019908</name>
</gene>
<evidence type="ECO:0000256" key="4">
    <source>
        <dbReference type="SAM" id="Phobius"/>
    </source>
</evidence>
<reference evidence="5" key="1">
    <citation type="submission" date="2022-12" db="EMBL/GenBank/DDBJ databases">
        <title>Draft genome assemblies for two species of Escallonia (Escalloniales).</title>
        <authorList>
            <person name="Chanderbali A."/>
            <person name="Dervinis C."/>
            <person name="Anghel I."/>
            <person name="Soltis D."/>
            <person name="Soltis P."/>
            <person name="Zapata F."/>
        </authorList>
    </citation>
    <scope>NUCLEOTIDE SEQUENCE</scope>
    <source>
        <strain evidence="5">UCBG92.1500</strain>
        <tissue evidence="5">Leaf</tissue>
    </source>
</reference>
<feature type="transmembrane region" description="Helical" evidence="4">
    <location>
        <begin position="373"/>
        <end position="395"/>
    </location>
</feature>
<evidence type="ECO:0000313" key="6">
    <source>
        <dbReference type="Proteomes" id="UP001187471"/>
    </source>
</evidence>
<keyword evidence="3" id="KW-0326">Glycosidase</keyword>
<comment type="similarity">
    <text evidence="1">Belongs to the glycosyl hydrolase 1 family.</text>
</comment>
<dbReference type="PANTHER" id="PTHR10353:SF29">
    <property type="entry name" value="BETA-GLUCOSIDASE 11"/>
    <property type="match status" value="1"/>
</dbReference>
<accession>A0AA88URG5</accession>
<dbReference type="PRINTS" id="PR00131">
    <property type="entry name" value="GLHYDRLASE1"/>
</dbReference>
<comment type="caution">
    <text evidence="5">The sequence shown here is derived from an EMBL/GenBank/DDBJ whole genome shotgun (WGS) entry which is preliminary data.</text>
</comment>
<dbReference type="InterPro" id="IPR017853">
    <property type="entry name" value="GH"/>
</dbReference>
<keyword evidence="4" id="KW-0472">Membrane</keyword>
<evidence type="ECO:0000256" key="2">
    <source>
        <dbReference type="ARBA" id="ARBA00022801"/>
    </source>
</evidence>
<dbReference type="Pfam" id="PF00232">
    <property type="entry name" value="Glyco_hydro_1"/>
    <property type="match status" value="5"/>
</dbReference>
<dbReference type="GO" id="GO:0008422">
    <property type="term" value="F:beta-glucosidase activity"/>
    <property type="evidence" value="ECO:0007669"/>
    <property type="project" value="TreeGrafter"/>
</dbReference>
<keyword evidence="4" id="KW-1133">Transmembrane helix</keyword>
<evidence type="ECO:0000313" key="5">
    <source>
        <dbReference type="EMBL" id="KAK2990628.1"/>
    </source>
</evidence>
<dbReference type="Proteomes" id="UP001187471">
    <property type="component" value="Unassembled WGS sequence"/>
</dbReference>
<evidence type="ECO:0000256" key="3">
    <source>
        <dbReference type="ARBA" id="ARBA00023295"/>
    </source>
</evidence>
<keyword evidence="6" id="KW-1185">Reference proteome</keyword>
<keyword evidence="2" id="KW-0378">Hydrolase</keyword>
<dbReference type="InterPro" id="IPR001360">
    <property type="entry name" value="Glyco_hydro_1"/>
</dbReference>
<dbReference type="PANTHER" id="PTHR10353">
    <property type="entry name" value="GLYCOSYL HYDROLASE"/>
    <property type="match status" value="1"/>
</dbReference>